<accession>A0A1N6VNF1</accession>
<sequence length="406" mass="45642">MQKRSVLLVSLISILLVLSISTAVMAQTTVTVWHYFAPGTNALRWAVDKWNGSHEDIKIEHRYIPFADFKREVTKAITTNTVPDIIFVDNPDHAQYAAMGAFADITEYVEDWGQADLYFDGPWNSTMYEGRNYGIPQNSNTIVLFYNKDMVKAAGLEGPPETWADFREYAEKLTDKEANVRGLSMCARKAEDGVFQFLPYLQMAGADIYSLDTPEAADGLRLLADMYQNGWMTPESINFDQSSAMGVFASQNAAMTMTGPWDLGQLEDVDFDWGVALLPYKEDVGIRASALGGENFAIMSGAKHVEEAWEFIKWTQRRDFVEQMYIEGGRLPSRSDVAEESTYWTDDPVQSKFLEQLEYAKARGPHPKWPQISNEIQIAMQKALTGQATPEEALAEAAENLKSILE</sequence>
<dbReference type="Pfam" id="PF01547">
    <property type="entry name" value="SBP_bac_1"/>
    <property type="match status" value="1"/>
</dbReference>
<dbReference type="CDD" id="cd13585">
    <property type="entry name" value="PBP2_TMBP_like"/>
    <property type="match status" value="1"/>
</dbReference>
<keyword evidence="6" id="KW-1185">Reference proteome</keyword>
<dbReference type="RefSeq" id="WP_076544678.1">
    <property type="nucleotide sequence ID" value="NZ_FTNC01000008.1"/>
</dbReference>
<keyword evidence="2" id="KW-0813">Transport</keyword>
<evidence type="ECO:0000313" key="5">
    <source>
        <dbReference type="EMBL" id="SIQ79381.1"/>
    </source>
</evidence>
<protein>
    <submittedName>
        <fullName evidence="5">Carbohydrate ABC transporter substrate-binding protein, CUT1 family</fullName>
    </submittedName>
</protein>
<dbReference type="STRING" id="56779.SAMN05421834_10861"/>
<evidence type="ECO:0000256" key="3">
    <source>
        <dbReference type="ARBA" id="ARBA00022729"/>
    </source>
</evidence>
<dbReference type="EMBL" id="FTNC01000008">
    <property type="protein sequence ID" value="SIQ79381.1"/>
    <property type="molecule type" value="Genomic_DNA"/>
</dbReference>
<dbReference type="Proteomes" id="UP000185669">
    <property type="component" value="Unassembled WGS sequence"/>
</dbReference>
<evidence type="ECO:0000256" key="2">
    <source>
        <dbReference type="ARBA" id="ARBA00022448"/>
    </source>
</evidence>
<feature type="signal peptide" evidence="4">
    <location>
        <begin position="1"/>
        <end position="26"/>
    </location>
</feature>
<dbReference type="PANTHER" id="PTHR30061">
    <property type="entry name" value="MALTOSE-BINDING PERIPLASMIC PROTEIN"/>
    <property type="match status" value="1"/>
</dbReference>
<evidence type="ECO:0000313" key="6">
    <source>
        <dbReference type="Proteomes" id="UP000185669"/>
    </source>
</evidence>
<reference evidence="6" key="1">
    <citation type="submission" date="2017-01" db="EMBL/GenBank/DDBJ databases">
        <authorList>
            <person name="Varghese N."/>
            <person name="Submissions S."/>
        </authorList>
    </citation>
    <scope>NUCLEOTIDE SEQUENCE [LARGE SCALE GENOMIC DNA]</scope>
    <source>
        <strain evidence="6">ATCC 700103</strain>
    </source>
</reference>
<dbReference type="GO" id="GO:0042956">
    <property type="term" value="P:maltodextrin transmembrane transport"/>
    <property type="evidence" value="ECO:0007669"/>
    <property type="project" value="TreeGrafter"/>
</dbReference>
<dbReference type="Gene3D" id="3.40.190.10">
    <property type="entry name" value="Periplasmic binding protein-like II"/>
    <property type="match status" value="2"/>
</dbReference>
<name>A0A1N6VNF1_9FIRM</name>
<dbReference type="OrthoDB" id="41208at2"/>
<organism evidence="5 6">
    <name type="scientific">Halanaerobium kushneri</name>
    <dbReference type="NCBI Taxonomy" id="56779"/>
    <lineage>
        <taxon>Bacteria</taxon>
        <taxon>Bacillati</taxon>
        <taxon>Bacillota</taxon>
        <taxon>Clostridia</taxon>
        <taxon>Halanaerobiales</taxon>
        <taxon>Halanaerobiaceae</taxon>
        <taxon>Halanaerobium</taxon>
    </lineage>
</organism>
<dbReference type="PANTHER" id="PTHR30061:SF50">
    <property type="entry name" value="MALTOSE_MALTODEXTRIN-BINDING PERIPLASMIC PROTEIN"/>
    <property type="match status" value="1"/>
</dbReference>
<keyword evidence="3 4" id="KW-0732">Signal</keyword>
<dbReference type="GO" id="GO:0015768">
    <property type="term" value="P:maltose transport"/>
    <property type="evidence" value="ECO:0007669"/>
    <property type="project" value="TreeGrafter"/>
</dbReference>
<proteinExistence type="inferred from homology"/>
<evidence type="ECO:0000256" key="1">
    <source>
        <dbReference type="ARBA" id="ARBA00008520"/>
    </source>
</evidence>
<dbReference type="InterPro" id="IPR006059">
    <property type="entry name" value="SBP"/>
</dbReference>
<dbReference type="AlphaFoldDB" id="A0A1N6VNF1"/>
<dbReference type="SUPFAM" id="SSF53850">
    <property type="entry name" value="Periplasmic binding protein-like II"/>
    <property type="match status" value="1"/>
</dbReference>
<dbReference type="GO" id="GO:1901982">
    <property type="term" value="F:maltose binding"/>
    <property type="evidence" value="ECO:0007669"/>
    <property type="project" value="TreeGrafter"/>
</dbReference>
<comment type="similarity">
    <text evidence="1">Belongs to the bacterial solute-binding protein 1 family.</text>
</comment>
<evidence type="ECO:0000256" key="4">
    <source>
        <dbReference type="SAM" id="SignalP"/>
    </source>
</evidence>
<feature type="chain" id="PRO_5012658778" evidence="4">
    <location>
        <begin position="27"/>
        <end position="406"/>
    </location>
</feature>
<gene>
    <name evidence="5" type="ORF">SAMN05421834_10861</name>
</gene>
<dbReference type="GO" id="GO:0055052">
    <property type="term" value="C:ATP-binding cassette (ABC) transporter complex, substrate-binding subunit-containing"/>
    <property type="evidence" value="ECO:0007669"/>
    <property type="project" value="TreeGrafter"/>
</dbReference>